<feature type="compositionally biased region" description="Polar residues" evidence="1">
    <location>
        <begin position="199"/>
        <end position="208"/>
    </location>
</feature>
<feature type="compositionally biased region" description="Low complexity" evidence="1">
    <location>
        <begin position="717"/>
        <end position="729"/>
    </location>
</feature>
<protein>
    <submittedName>
        <fullName evidence="2">Uncharacterized protein</fullName>
    </submittedName>
</protein>
<feature type="region of interest" description="Disordered" evidence="1">
    <location>
        <begin position="656"/>
        <end position="806"/>
    </location>
</feature>
<feature type="compositionally biased region" description="Polar residues" evidence="1">
    <location>
        <begin position="244"/>
        <end position="254"/>
    </location>
</feature>
<feature type="compositionally biased region" description="Basic and acidic residues" evidence="1">
    <location>
        <begin position="540"/>
        <end position="552"/>
    </location>
</feature>
<evidence type="ECO:0000313" key="2">
    <source>
        <dbReference type="EMBL" id="KAF2719068.1"/>
    </source>
</evidence>
<feature type="region of interest" description="Disordered" evidence="1">
    <location>
        <begin position="534"/>
        <end position="609"/>
    </location>
</feature>
<dbReference type="Proteomes" id="UP000799441">
    <property type="component" value="Unassembled WGS sequence"/>
</dbReference>
<feature type="region of interest" description="Disordered" evidence="1">
    <location>
        <begin position="323"/>
        <end position="358"/>
    </location>
</feature>
<keyword evidence="3" id="KW-1185">Reference proteome</keyword>
<organism evidence="2 3">
    <name type="scientific">Polychaeton citri CBS 116435</name>
    <dbReference type="NCBI Taxonomy" id="1314669"/>
    <lineage>
        <taxon>Eukaryota</taxon>
        <taxon>Fungi</taxon>
        <taxon>Dikarya</taxon>
        <taxon>Ascomycota</taxon>
        <taxon>Pezizomycotina</taxon>
        <taxon>Dothideomycetes</taxon>
        <taxon>Dothideomycetidae</taxon>
        <taxon>Capnodiales</taxon>
        <taxon>Capnodiaceae</taxon>
        <taxon>Polychaeton</taxon>
    </lineage>
</organism>
<feature type="compositionally biased region" description="Low complexity" evidence="1">
    <location>
        <begin position="414"/>
        <end position="446"/>
    </location>
</feature>
<accession>A0A9P4UMR2</accession>
<feature type="compositionally biased region" description="Polar residues" evidence="1">
    <location>
        <begin position="573"/>
        <end position="583"/>
    </location>
</feature>
<feature type="region of interest" description="Disordered" evidence="1">
    <location>
        <begin position="404"/>
        <end position="448"/>
    </location>
</feature>
<evidence type="ECO:0000313" key="3">
    <source>
        <dbReference type="Proteomes" id="UP000799441"/>
    </source>
</evidence>
<reference evidence="2" key="1">
    <citation type="journal article" date="2020" name="Stud. Mycol.">
        <title>101 Dothideomycetes genomes: a test case for predicting lifestyles and emergence of pathogens.</title>
        <authorList>
            <person name="Haridas S."/>
            <person name="Albert R."/>
            <person name="Binder M."/>
            <person name="Bloem J."/>
            <person name="Labutti K."/>
            <person name="Salamov A."/>
            <person name="Andreopoulos B."/>
            <person name="Baker S."/>
            <person name="Barry K."/>
            <person name="Bills G."/>
            <person name="Bluhm B."/>
            <person name="Cannon C."/>
            <person name="Castanera R."/>
            <person name="Culley D."/>
            <person name="Daum C."/>
            <person name="Ezra D."/>
            <person name="Gonzalez J."/>
            <person name="Henrissat B."/>
            <person name="Kuo A."/>
            <person name="Liang C."/>
            <person name="Lipzen A."/>
            <person name="Lutzoni F."/>
            <person name="Magnuson J."/>
            <person name="Mondo S."/>
            <person name="Nolan M."/>
            <person name="Ohm R."/>
            <person name="Pangilinan J."/>
            <person name="Park H.-J."/>
            <person name="Ramirez L."/>
            <person name="Alfaro M."/>
            <person name="Sun H."/>
            <person name="Tritt A."/>
            <person name="Yoshinaga Y."/>
            <person name="Zwiers L.-H."/>
            <person name="Turgeon B."/>
            <person name="Goodwin S."/>
            <person name="Spatafora J."/>
            <person name="Crous P."/>
            <person name="Grigoriev I."/>
        </authorList>
    </citation>
    <scope>NUCLEOTIDE SEQUENCE</scope>
    <source>
        <strain evidence="2">CBS 116435</strain>
    </source>
</reference>
<feature type="compositionally biased region" description="Basic and acidic residues" evidence="1">
    <location>
        <begin position="323"/>
        <end position="341"/>
    </location>
</feature>
<sequence length="806" mass="88046">MIHQAPGYGQSWFAAGAQQQLIFESLEPYGFHSMVPPPGIFMSPLSFDGSMTSPFPPYNEALAHTMPHPPVFASGGQNEPPRKSSYLPQSDGSLSKKHSQDLLPPMSPRQSHALPIKVPEETHPLQSRVRLNPMSPEYTPGRSCIGRVPQLDLSAAKTTDDQPHMTSSPIPSTEIKRKNKKTETGSDTCEPIEKRDSTEISSTSSYHTSDFFPRDTFQYSLRKHAVIDDSDGPSDKENLDPGQGQHSEASTPSRHSGPRPILGEITSSKGKDNETPKAPPGTPADVVSEENYQAHTKTPTTSSRQAPLQTTNTSLTSHIHDVSPKLEHIGHTQDVSDKPNESDNTPSRYYECNDDSTTVSNEIRSCDKSHDWFRGYHAGLYRHQISPDSEGDYVNGYCKGLLQSKPVTTQSRQTTDMDPTTDSPSKAGTHRSSPIATATSRSSSRLQSDRRQALLICPSLEVPELPNESIKQAVLETQNENAILSPAEDGPPVDEVAFRHIDYKRISNSSAYSDVTERIMRSLSLGDGNSGFPFPGHSPYHKDDLSWKRDNTGVDPLEQKPQIYPSGVHGGNAPSSKVQQSLEEQSKRHDSAFPVATQPYETSTTSRINSVTSVESAPYVRTAGGSPPCRMFSPMPDMKSLTSVSRAADMGSATFAPHMNPQMDGVPQPTRFTRPVALSRPKPSNPRYHHPLVSPAGRFKEASSLDGMNRSRRTTKSRSPPMSPRSQTPMVEEDARRRGTKSPSPAKQKFEQLAGAMGLRRENSTSAAGGTGNGDISEPSSPLQQSGGGGKRRWRDIWRSGRAAGA</sequence>
<proteinExistence type="predicted"/>
<dbReference type="EMBL" id="MU003816">
    <property type="protein sequence ID" value="KAF2719068.1"/>
    <property type="molecule type" value="Genomic_DNA"/>
</dbReference>
<feature type="compositionally biased region" description="Polar residues" evidence="1">
    <location>
        <begin position="599"/>
        <end position="609"/>
    </location>
</feature>
<gene>
    <name evidence="2" type="ORF">K431DRAFT_340277</name>
</gene>
<name>A0A9P4UMR2_9PEZI</name>
<feature type="region of interest" description="Disordered" evidence="1">
    <location>
        <begin position="66"/>
        <end position="310"/>
    </location>
</feature>
<feature type="compositionally biased region" description="Polar residues" evidence="1">
    <location>
        <begin position="290"/>
        <end position="310"/>
    </location>
</feature>
<evidence type="ECO:0000256" key="1">
    <source>
        <dbReference type="SAM" id="MobiDB-lite"/>
    </source>
</evidence>
<comment type="caution">
    <text evidence="2">The sequence shown here is derived from an EMBL/GenBank/DDBJ whole genome shotgun (WGS) entry which is preliminary data.</text>
</comment>
<dbReference type="AlphaFoldDB" id="A0A9P4UMR2"/>